<name>A0A0D0DAX0_9AGAM</name>
<evidence type="ECO:0000313" key="1">
    <source>
        <dbReference type="EMBL" id="KIK81146.1"/>
    </source>
</evidence>
<evidence type="ECO:0000313" key="2">
    <source>
        <dbReference type="Proteomes" id="UP000054538"/>
    </source>
</evidence>
<reference evidence="1 2" key="1">
    <citation type="submission" date="2014-04" db="EMBL/GenBank/DDBJ databases">
        <authorList>
            <consortium name="DOE Joint Genome Institute"/>
            <person name="Kuo A."/>
            <person name="Kohler A."/>
            <person name="Jargeat P."/>
            <person name="Nagy L.G."/>
            <person name="Floudas D."/>
            <person name="Copeland A."/>
            <person name="Barry K.W."/>
            <person name="Cichocki N."/>
            <person name="Veneault-Fourrey C."/>
            <person name="LaButti K."/>
            <person name="Lindquist E.A."/>
            <person name="Lipzen A."/>
            <person name="Lundell T."/>
            <person name="Morin E."/>
            <person name="Murat C."/>
            <person name="Sun H."/>
            <person name="Tunlid A."/>
            <person name="Henrissat B."/>
            <person name="Grigoriev I.V."/>
            <person name="Hibbett D.S."/>
            <person name="Martin F."/>
            <person name="Nordberg H.P."/>
            <person name="Cantor M.N."/>
            <person name="Hua S.X."/>
        </authorList>
    </citation>
    <scope>NUCLEOTIDE SEQUENCE [LARGE SCALE GENOMIC DNA]</scope>
    <source>
        <strain evidence="1 2">Ve08.2h10</strain>
    </source>
</reference>
<accession>A0A0D0DAX0</accession>
<keyword evidence="2" id="KW-1185">Reference proteome</keyword>
<gene>
    <name evidence="1" type="ORF">PAXRUDRAFT_15401</name>
</gene>
<dbReference type="EMBL" id="KN825858">
    <property type="protein sequence ID" value="KIK81146.1"/>
    <property type="molecule type" value="Genomic_DNA"/>
</dbReference>
<sequence>MDGFHSEYFAEEAHMDLQGIGKENMWRWSEEESEALKLRGEHLDIYVTKAEKAPSMADIQLSLLFSPSPEQAHTRSIAWLAAGISI</sequence>
<reference evidence="2" key="2">
    <citation type="submission" date="2015-01" db="EMBL/GenBank/DDBJ databases">
        <title>Evolutionary Origins and Diversification of the Mycorrhizal Mutualists.</title>
        <authorList>
            <consortium name="DOE Joint Genome Institute"/>
            <consortium name="Mycorrhizal Genomics Consortium"/>
            <person name="Kohler A."/>
            <person name="Kuo A."/>
            <person name="Nagy L.G."/>
            <person name="Floudas D."/>
            <person name="Copeland A."/>
            <person name="Barry K.W."/>
            <person name="Cichocki N."/>
            <person name="Veneault-Fourrey C."/>
            <person name="LaButti K."/>
            <person name="Lindquist E.A."/>
            <person name="Lipzen A."/>
            <person name="Lundell T."/>
            <person name="Morin E."/>
            <person name="Murat C."/>
            <person name="Riley R."/>
            <person name="Ohm R."/>
            <person name="Sun H."/>
            <person name="Tunlid A."/>
            <person name="Henrissat B."/>
            <person name="Grigoriev I.V."/>
            <person name="Hibbett D.S."/>
            <person name="Martin F."/>
        </authorList>
    </citation>
    <scope>NUCLEOTIDE SEQUENCE [LARGE SCALE GENOMIC DNA]</scope>
    <source>
        <strain evidence="2">Ve08.2h10</strain>
    </source>
</reference>
<dbReference type="HOGENOM" id="CLU_183928_0_0_1"/>
<dbReference type="AlphaFoldDB" id="A0A0D0DAX0"/>
<dbReference type="InParanoid" id="A0A0D0DAX0"/>
<dbReference type="Proteomes" id="UP000054538">
    <property type="component" value="Unassembled WGS sequence"/>
</dbReference>
<protein>
    <submittedName>
        <fullName evidence="1">Uncharacterized protein</fullName>
    </submittedName>
</protein>
<proteinExistence type="predicted"/>
<organism evidence="1 2">
    <name type="scientific">Paxillus rubicundulus Ve08.2h10</name>
    <dbReference type="NCBI Taxonomy" id="930991"/>
    <lineage>
        <taxon>Eukaryota</taxon>
        <taxon>Fungi</taxon>
        <taxon>Dikarya</taxon>
        <taxon>Basidiomycota</taxon>
        <taxon>Agaricomycotina</taxon>
        <taxon>Agaricomycetes</taxon>
        <taxon>Agaricomycetidae</taxon>
        <taxon>Boletales</taxon>
        <taxon>Paxilineae</taxon>
        <taxon>Paxillaceae</taxon>
        <taxon>Paxillus</taxon>
    </lineage>
</organism>